<sequence length="369" mass="38650">MKSISTLTIIAATALFGNAIAAPAPEPSTVAYKALTYKGCFSSGDGLTKNSTYTYNSKGYCQTQCVPIDYAVQATYNSDECWCGDDLPPADDLVDDSKCDSPCAGINTEMCGGTKLYWSVYLTGTESSAPNYDPAAAASSSAASAASAASVASASRSTASPTTSTPPSVVTLQDKTVTVQASNAAAASSSAAALSNNDKSSSGPNKAGIAAGVVVGVLVAAAVAGGIFILMRNKKRREVEEEYRRNAAVNNFATGGKSPVSSGGASFTDTRLDPTLANRRMSDGSIADNQDYSRRILKVCNQRMIKLLEHIITTVTNDEFSMLLGSISIFSAFSVLVSLFVTTHGRSAFGYQSLFYKGSWCYVYRRGVE</sequence>
<evidence type="ECO:0000313" key="4">
    <source>
        <dbReference type="EMBL" id="KAB8293473.1"/>
    </source>
</evidence>
<feature type="chain" id="PRO_5024940781" description="WSC domain-containing protein" evidence="2">
    <location>
        <begin position="22"/>
        <end position="369"/>
    </location>
</feature>
<gene>
    <name evidence="4" type="ORF">EYC80_007783</name>
</gene>
<comment type="caution">
    <text evidence="4">The sequence shown here is derived from an EMBL/GenBank/DDBJ whole genome shotgun (WGS) entry which is preliminary data.</text>
</comment>
<dbReference type="Pfam" id="PF01822">
    <property type="entry name" value="WSC"/>
    <property type="match status" value="1"/>
</dbReference>
<feature type="transmembrane region" description="Helical" evidence="1">
    <location>
        <begin position="207"/>
        <end position="230"/>
    </location>
</feature>
<reference evidence="4 5" key="1">
    <citation type="submission" date="2019-06" db="EMBL/GenBank/DDBJ databases">
        <title>Genome Sequence of the Brown Rot Fungal Pathogen Monilinia laxa.</title>
        <authorList>
            <person name="De Miccolis Angelini R.M."/>
            <person name="Landi L."/>
            <person name="Abate D."/>
            <person name="Pollastro S."/>
            <person name="Romanazzi G."/>
            <person name="Faretra F."/>
        </authorList>
    </citation>
    <scope>NUCLEOTIDE SEQUENCE [LARGE SCALE GENOMIC DNA]</scope>
    <source>
        <strain evidence="4 5">Mlax316</strain>
    </source>
</reference>
<dbReference type="AlphaFoldDB" id="A0A5N6JWZ3"/>
<keyword evidence="1" id="KW-0812">Transmembrane</keyword>
<protein>
    <recommendedName>
        <fullName evidence="3">WSC domain-containing protein</fullName>
    </recommendedName>
</protein>
<proteinExistence type="predicted"/>
<dbReference type="OrthoDB" id="2019572at2759"/>
<dbReference type="InterPro" id="IPR002889">
    <property type="entry name" value="WSC_carb-bd"/>
</dbReference>
<accession>A0A5N6JWZ3</accession>
<evidence type="ECO:0000313" key="5">
    <source>
        <dbReference type="Proteomes" id="UP000326757"/>
    </source>
</evidence>
<keyword evidence="2" id="KW-0732">Signal</keyword>
<keyword evidence="1" id="KW-1133">Transmembrane helix</keyword>
<feature type="domain" description="WSC" evidence="3">
    <location>
        <begin position="34"/>
        <end position="124"/>
    </location>
</feature>
<dbReference type="EMBL" id="VIGI01000012">
    <property type="protein sequence ID" value="KAB8293473.1"/>
    <property type="molecule type" value="Genomic_DNA"/>
</dbReference>
<evidence type="ECO:0000259" key="3">
    <source>
        <dbReference type="PROSITE" id="PS51212"/>
    </source>
</evidence>
<name>A0A5N6JWZ3_MONLA</name>
<dbReference type="PROSITE" id="PS51212">
    <property type="entry name" value="WSC"/>
    <property type="match status" value="1"/>
</dbReference>
<keyword evidence="5" id="KW-1185">Reference proteome</keyword>
<feature type="transmembrane region" description="Helical" evidence="1">
    <location>
        <begin position="320"/>
        <end position="341"/>
    </location>
</feature>
<keyword evidence="1" id="KW-0472">Membrane</keyword>
<evidence type="ECO:0000256" key="1">
    <source>
        <dbReference type="SAM" id="Phobius"/>
    </source>
</evidence>
<dbReference type="Proteomes" id="UP000326757">
    <property type="component" value="Unassembled WGS sequence"/>
</dbReference>
<dbReference type="SMART" id="SM00321">
    <property type="entry name" value="WSC"/>
    <property type="match status" value="1"/>
</dbReference>
<organism evidence="4 5">
    <name type="scientific">Monilinia laxa</name>
    <name type="common">Brown rot fungus</name>
    <name type="synonym">Sclerotinia laxa</name>
    <dbReference type="NCBI Taxonomy" id="61186"/>
    <lineage>
        <taxon>Eukaryota</taxon>
        <taxon>Fungi</taxon>
        <taxon>Dikarya</taxon>
        <taxon>Ascomycota</taxon>
        <taxon>Pezizomycotina</taxon>
        <taxon>Leotiomycetes</taxon>
        <taxon>Helotiales</taxon>
        <taxon>Sclerotiniaceae</taxon>
        <taxon>Monilinia</taxon>
    </lineage>
</organism>
<feature type="signal peptide" evidence="2">
    <location>
        <begin position="1"/>
        <end position="21"/>
    </location>
</feature>
<evidence type="ECO:0000256" key="2">
    <source>
        <dbReference type="SAM" id="SignalP"/>
    </source>
</evidence>